<dbReference type="SMART" id="SM00855">
    <property type="entry name" value="PGAM"/>
    <property type="match status" value="1"/>
</dbReference>
<protein>
    <submittedName>
        <fullName evidence="1">Histidine phosphatase family protein</fullName>
    </submittedName>
</protein>
<comment type="caution">
    <text evidence="1">The sequence shown here is derived from an EMBL/GenBank/DDBJ whole genome shotgun (WGS) entry which is preliminary data.</text>
</comment>
<dbReference type="GO" id="GO:0016791">
    <property type="term" value="F:phosphatase activity"/>
    <property type="evidence" value="ECO:0007669"/>
    <property type="project" value="TreeGrafter"/>
</dbReference>
<evidence type="ECO:0000313" key="2">
    <source>
        <dbReference type="Proteomes" id="UP000664398"/>
    </source>
</evidence>
<dbReference type="SUPFAM" id="SSF53254">
    <property type="entry name" value="Phosphoglycerate mutase-like"/>
    <property type="match status" value="1"/>
</dbReference>
<dbReference type="CDD" id="cd07067">
    <property type="entry name" value="HP_PGM_like"/>
    <property type="match status" value="1"/>
</dbReference>
<organism evidence="1 2">
    <name type="scientific">Leucobacter ruminantium</name>
    <dbReference type="NCBI Taxonomy" id="1289170"/>
    <lineage>
        <taxon>Bacteria</taxon>
        <taxon>Bacillati</taxon>
        <taxon>Actinomycetota</taxon>
        <taxon>Actinomycetes</taxon>
        <taxon>Micrococcales</taxon>
        <taxon>Microbacteriaceae</taxon>
        <taxon>Leucobacter</taxon>
    </lineage>
</organism>
<reference evidence="1" key="1">
    <citation type="submission" date="2021-03" db="EMBL/GenBank/DDBJ databases">
        <title>Leucobacter chromiisoli sp. nov., isolated from chromium-containing soil of chemical plant.</title>
        <authorList>
            <person name="Xu Z."/>
        </authorList>
    </citation>
    <scope>NUCLEOTIDE SEQUENCE</scope>
    <source>
        <strain evidence="1">A2</strain>
    </source>
</reference>
<dbReference type="Gene3D" id="3.40.50.1240">
    <property type="entry name" value="Phosphoglycerate mutase-like"/>
    <property type="match status" value="1"/>
</dbReference>
<dbReference type="Pfam" id="PF00300">
    <property type="entry name" value="His_Phos_1"/>
    <property type="match status" value="1"/>
</dbReference>
<dbReference type="AlphaFoldDB" id="A0A939LXC1"/>
<name>A0A939LXC1_9MICO</name>
<dbReference type="InterPro" id="IPR013078">
    <property type="entry name" value="His_Pase_superF_clade-1"/>
</dbReference>
<dbReference type="InterPro" id="IPR050275">
    <property type="entry name" value="PGM_Phosphatase"/>
</dbReference>
<proteinExistence type="predicted"/>
<dbReference type="PANTHER" id="PTHR48100:SF58">
    <property type="entry name" value="PE-PGRS FAMILY PROTEIN PE_PGRS11"/>
    <property type="match status" value="1"/>
</dbReference>
<accession>A0A939LXC1</accession>
<dbReference type="InterPro" id="IPR001345">
    <property type="entry name" value="PG/BPGM_mutase_AS"/>
</dbReference>
<dbReference type="GO" id="GO:0005737">
    <property type="term" value="C:cytoplasm"/>
    <property type="evidence" value="ECO:0007669"/>
    <property type="project" value="TreeGrafter"/>
</dbReference>
<keyword evidence="2" id="KW-1185">Reference proteome</keyword>
<evidence type="ECO:0000313" key="1">
    <source>
        <dbReference type="EMBL" id="MBO1806549.1"/>
    </source>
</evidence>
<dbReference type="RefSeq" id="WP_208047001.1">
    <property type="nucleotide sequence ID" value="NZ_JAGDYL010000040.1"/>
</dbReference>
<dbReference type="PROSITE" id="PS00175">
    <property type="entry name" value="PG_MUTASE"/>
    <property type="match status" value="1"/>
</dbReference>
<gene>
    <name evidence="1" type="ORF">J4H91_14685</name>
</gene>
<dbReference type="EMBL" id="JAGDYL010000040">
    <property type="protein sequence ID" value="MBO1806549.1"/>
    <property type="molecule type" value="Genomic_DNA"/>
</dbReference>
<dbReference type="PANTHER" id="PTHR48100">
    <property type="entry name" value="BROAD-SPECIFICITY PHOSPHATASE YOR283W-RELATED"/>
    <property type="match status" value="1"/>
</dbReference>
<dbReference type="Proteomes" id="UP000664398">
    <property type="component" value="Unassembled WGS sequence"/>
</dbReference>
<sequence>MRIVLVRHGQTPSNVEGLLDTAAPGPGLTSLGERQAAAIPDAFRDRGIETVSVSPLLRTSLTAAPFAQSRSLDPSVHEGLREVEAGDLEMAADRDAIRTYITTIFDWVRGDEQRRMPGGESGAEFFARYDAAIEEIAATGAESAMLVSHGAAIRAWATSRVSGVDLSRVERTSMPNTGFVAIEGDPSRGWRLLEWSAHPAGGEHLAPGYVKDPTVATLARGKG</sequence>
<dbReference type="InterPro" id="IPR029033">
    <property type="entry name" value="His_PPase_superfam"/>
</dbReference>